<evidence type="ECO:0000313" key="3">
    <source>
        <dbReference type="Proteomes" id="UP000249008"/>
    </source>
</evidence>
<dbReference type="Proteomes" id="UP000249008">
    <property type="component" value="Chromosome 1"/>
</dbReference>
<evidence type="ECO:0000313" key="2">
    <source>
        <dbReference type="EMBL" id="SQJ08849.1"/>
    </source>
</evidence>
<proteinExistence type="predicted"/>
<dbReference type="Gene3D" id="2.40.50.230">
    <property type="entry name" value="Gp5 N-terminal domain"/>
    <property type="match status" value="1"/>
</dbReference>
<dbReference type="EMBL" id="LS483487">
    <property type="protein sequence ID" value="SQJ08849.1"/>
    <property type="molecule type" value="Genomic_DNA"/>
</dbReference>
<name>A0AAX2JCT1_9FUSO</name>
<evidence type="ECO:0000256" key="1">
    <source>
        <dbReference type="SAM" id="MobiDB-lite"/>
    </source>
</evidence>
<gene>
    <name evidence="2" type="ORF">NCTC12112_02254</name>
</gene>
<accession>A0AAX2JCT1</accession>
<protein>
    <recommendedName>
        <fullName evidence="4">Phage protein Gp138 N-terminal domain-containing protein</fullName>
    </recommendedName>
</protein>
<evidence type="ECO:0008006" key="4">
    <source>
        <dbReference type="Google" id="ProtNLM"/>
    </source>
</evidence>
<dbReference type="AlphaFoldDB" id="A0AAX2JCT1"/>
<dbReference type="RefSeq" id="WP_005981447.1">
    <property type="nucleotide sequence ID" value="NZ_CABKNW010000005.1"/>
</dbReference>
<dbReference type="InterPro" id="IPR037026">
    <property type="entry name" value="Vgr_OB-fold_dom_sf"/>
</dbReference>
<sequence length="217" mass="24417">MKEILDYVINELKEEIHTTLPGRIEKLDLVKGYCTVQILPKRILCKEIISVPPLIDVMLDFKSFGGWKIRYPYVKGDLVWVGFTELDYYNVLDGKEKEPPSWDRFSLNGAYIKGSITPKSIEYNEKFLEDIVLEGKGTLILIKGNGEIFIKTGANKMIIESDLEIKGNIKQVGDFTQTGNITTNGDVKAGDISLKEHDHGYQQPEHPVGQGRTTKAG</sequence>
<reference evidence="2 3" key="1">
    <citation type="submission" date="2018-06" db="EMBL/GenBank/DDBJ databases">
        <authorList>
            <consortium name="Pathogen Informatics"/>
            <person name="Doyle S."/>
        </authorList>
    </citation>
    <scope>NUCLEOTIDE SEQUENCE [LARGE SCALE GENOMIC DNA]</scope>
    <source>
        <strain evidence="2 3">NCTC12112</strain>
    </source>
</reference>
<dbReference type="GeneID" id="78453539"/>
<feature type="region of interest" description="Disordered" evidence="1">
    <location>
        <begin position="197"/>
        <end position="217"/>
    </location>
</feature>
<dbReference type="KEGG" id="ful:C4N20_01880"/>
<organism evidence="2 3">
    <name type="scientific">Fusobacterium ulcerans</name>
    <dbReference type="NCBI Taxonomy" id="861"/>
    <lineage>
        <taxon>Bacteria</taxon>
        <taxon>Fusobacteriati</taxon>
        <taxon>Fusobacteriota</taxon>
        <taxon>Fusobacteriia</taxon>
        <taxon>Fusobacteriales</taxon>
        <taxon>Fusobacteriaceae</taxon>
        <taxon>Fusobacterium</taxon>
    </lineage>
</organism>